<gene>
    <name evidence="2" type="ORF">GCM10010394_31560</name>
</gene>
<feature type="domain" description="DUF397" evidence="1">
    <location>
        <begin position="28"/>
        <end position="79"/>
    </location>
</feature>
<protein>
    <recommendedName>
        <fullName evidence="1">DUF397 domain-containing protein</fullName>
    </recommendedName>
</protein>
<comment type="caution">
    <text evidence="2">The sequence shown here is derived from an EMBL/GenBank/DDBJ whole genome shotgun (WGS) entry which is preliminary data.</text>
</comment>
<keyword evidence="3" id="KW-1185">Reference proteome</keyword>
<dbReference type="Pfam" id="PF04149">
    <property type="entry name" value="DUF397"/>
    <property type="match status" value="1"/>
</dbReference>
<organism evidence="2 3">
    <name type="scientific">Streptomyces crystallinus</name>
    <dbReference type="NCBI Taxonomy" id="68191"/>
    <lineage>
        <taxon>Bacteria</taxon>
        <taxon>Bacillati</taxon>
        <taxon>Actinomycetota</taxon>
        <taxon>Actinomycetes</taxon>
        <taxon>Kitasatosporales</taxon>
        <taxon>Streptomycetaceae</taxon>
        <taxon>Streptomyces</taxon>
    </lineage>
</organism>
<accession>A0ABP3R1S5</accession>
<evidence type="ECO:0000313" key="3">
    <source>
        <dbReference type="Proteomes" id="UP001500668"/>
    </source>
</evidence>
<dbReference type="Proteomes" id="UP001500668">
    <property type="component" value="Unassembled WGS sequence"/>
</dbReference>
<sequence length="87" mass="9695">MHDGSGTDSPFFDGRKRTMAERPEFEFHTSSMCKYDPNDRRCVEVATNVPGKVAVRNSETGQTVEFTAVEWTDFLGGARLGEFDLSA</sequence>
<proteinExistence type="predicted"/>
<name>A0ABP3R1S5_9ACTN</name>
<dbReference type="InterPro" id="IPR007278">
    <property type="entry name" value="DUF397"/>
</dbReference>
<evidence type="ECO:0000259" key="1">
    <source>
        <dbReference type="Pfam" id="PF04149"/>
    </source>
</evidence>
<evidence type="ECO:0000313" key="2">
    <source>
        <dbReference type="EMBL" id="GAA0599756.1"/>
    </source>
</evidence>
<reference evidence="3" key="1">
    <citation type="journal article" date="2019" name="Int. J. Syst. Evol. Microbiol.">
        <title>The Global Catalogue of Microorganisms (GCM) 10K type strain sequencing project: providing services to taxonomists for standard genome sequencing and annotation.</title>
        <authorList>
            <consortium name="The Broad Institute Genomics Platform"/>
            <consortium name="The Broad Institute Genome Sequencing Center for Infectious Disease"/>
            <person name="Wu L."/>
            <person name="Ma J."/>
        </authorList>
    </citation>
    <scope>NUCLEOTIDE SEQUENCE [LARGE SCALE GENOMIC DNA]</scope>
    <source>
        <strain evidence="3">JCM 5067</strain>
    </source>
</reference>
<dbReference type="EMBL" id="BAAACA010000015">
    <property type="protein sequence ID" value="GAA0599756.1"/>
    <property type="molecule type" value="Genomic_DNA"/>
</dbReference>